<evidence type="ECO:0000313" key="13">
    <source>
        <dbReference type="Proteomes" id="UP000669133"/>
    </source>
</evidence>
<feature type="domain" description="Flavodoxin-like" evidence="10">
    <location>
        <begin position="5"/>
        <end position="150"/>
    </location>
</feature>
<dbReference type="InterPro" id="IPR017938">
    <property type="entry name" value="Riboflavin_synthase-like_b-brl"/>
</dbReference>
<dbReference type="OrthoDB" id="1856718at2759"/>
<dbReference type="SUPFAM" id="SSF52218">
    <property type="entry name" value="Flavoproteins"/>
    <property type="match status" value="1"/>
</dbReference>
<dbReference type="GO" id="GO:0005739">
    <property type="term" value="C:mitochondrion"/>
    <property type="evidence" value="ECO:0007669"/>
    <property type="project" value="UniProtKB-SubCell"/>
</dbReference>
<keyword evidence="13" id="KW-1185">Reference proteome</keyword>
<comment type="subcellular location">
    <subcellularLocation>
        <location evidence="9">Cytoplasm</location>
    </subcellularLocation>
    <subcellularLocation>
        <location evidence="9">Mitochondrion</location>
    </subcellularLocation>
    <text evidence="9">Relocalizes to mitochondria after H(2)O(2) exposure.</text>
</comment>
<evidence type="ECO:0000256" key="5">
    <source>
        <dbReference type="ARBA" id="ARBA00022643"/>
    </source>
</evidence>
<evidence type="ECO:0000256" key="3">
    <source>
        <dbReference type="ARBA" id="ARBA00022490"/>
    </source>
</evidence>
<feature type="binding site" evidence="9">
    <location>
        <position position="574"/>
    </location>
    <ligand>
        <name>FAD</name>
        <dbReference type="ChEBI" id="CHEBI:57692"/>
    </ligand>
</feature>
<comment type="cofactor">
    <cofactor evidence="2 9">
        <name>FAD</name>
        <dbReference type="ChEBI" id="CHEBI:57692"/>
    </cofactor>
</comment>
<feature type="binding site" evidence="9">
    <location>
        <begin position="499"/>
        <end position="503"/>
    </location>
    <ligand>
        <name>NADP(+)</name>
        <dbReference type="ChEBI" id="CHEBI:58349"/>
    </ligand>
</feature>
<evidence type="ECO:0000256" key="4">
    <source>
        <dbReference type="ARBA" id="ARBA00022630"/>
    </source>
</evidence>
<evidence type="ECO:0000256" key="6">
    <source>
        <dbReference type="ARBA" id="ARBA00022827"/>
    </source>
</evidence>
<comment type="caution">
    <text evidence="9">Lacks conserved residue(s) required for the propagation of feature annotation.</text>
</comment>
<dbReference type="HAMAP" id="MF_03178">
    <property type="entry name" value="NDOR1"/>
    <property type="match status" value="1"/>
</dbReference>
<feature type="binding site" evidence="9">
    <location>
        <begin position="59"/>
        <end position="62"/>
    </location>
    <ligand>
        <name>FMN</name>
        <dbReference type="ChEBI" id="CHEBI:58210"/>
    </ligand>
</feature>
<dbReference type="InterPro" id="IPR039261">
    <property type="entry name" value="FNR_nucleotide-bd"/>
</dbReference>
<feature type="binding site" evidence="9">
    <location>
        <begin position="369"/>
        <end position="372"/>
    </location>
    <ligand>
        <name>FAD</name>
        <dbReference type="ChEBI" id="CHEBI:57692"/>
    </ligand>
</feature>
<keyword evidence="8 9" id="KW-0560">Oxidoreductase</keyword>
<dbReference type="GO" id="GO:0010181">
    <property type="term" value="F:FMN binding"/>
    <property type="evidence" value="ECO:0007669"/>
    <property type="project" value="UniProtKB-UniRule"/>
</dbReference>
<keyword evidence="9" id="KW-0496">Mitochondrion</keyword>
<dbReference type="Gene3D" id="2.40.30.10">
    <property type="entry name" value="Translation factors"/>
    <property type="match status" value="1"/>
</dbReference>
<dbReference type="SUPFAM" id="SSF63380">
    <property type="entry name" value="Riboflavin synthase domain-like"/>
    <property type="match status" value="1"/>
</dbReference>
<evidence type="ECO:0000256" key="9">
    <source>
        <dbReference type="HAMAP-Rule" id="MF_03178"/>
    </source>
</evidence>
<feature type="domain" description="FAD-binding FR-type" evidence="11">
    <location>
        <begin position="195"/>
        <end position="428"/>
    </location>
</feature>
<dbReference type="GO" id="GO:0050660">
    <property type="term" value="F:flavin adenine dinucleotide binding"/>
    <property type="evidence" value="ECO:0007669"/>
    <property type="project" value="UniProtKB-UniRule"/>
</dbReference>
<comment type="catalytic activity">
    <reaction evidence="9">
        <text>2 oxidized [2Fe-2S]-[protein] + NADPH = 2 reduced [2Fe-2S]-[protein] + NADP(+) + H(+)</text>
        <dbReference type="Rhea" id="RHEA:67716"/>
        <dbReference type="Rhea" id="RHEA-COMP:17327"/>
        <dbReference type="Rhea" id="RHEA-COMP:17328"/>
        <dbReference type="ChEBI" id="CHEBI:15378"/>
        <dbReference type="ChEBI" id="CHEBI:33737"/>
        <dbReference type="ChEBI" id="CHEBI:33738"/>
        <dbReference type="ChEBI" id="CHEBI:57783"/>
        <dbReference type="ChEBI" id="CHEBI:58349"/>
    </reaction>
</comment>
<dbReference type="PANTHER" id="PTHR19384">
    <property type="entry name" value="NITRIC OXIDE SYNTHASE-RELATED"/>
    <property type="match status" value="1"/>
</dbReference>
<dbReference type="Gene3D" id="3.40.50.80">
    <property type="entry name" value="Nucleotide-binding domain of ferredoxin-NADP reductase (FNR) module"/>
    <property type="match status" value="1"/>
</dbReference>
<dbReference type="Pfam" id="PF00258">
    <property type="entry name" value="Flavodoxin_1"/>
    <property type="match status" value="1"/>
</dbReference>
<keyword evidence="5 9" id="KW-0288">FMN</keyword>
<protein>
    <recommendedName>
        <fullName evidence="9">NADPH-dependent diflavin oxidoreductase 1</fullName>
        <ecNumber evidence="9">1.18.1.-</ecNumber>
    </recommendedName>
    <alternativeName>
        <fullName evidence="9">NADPH-dependent FMN and FAD-containing oxidoreductase</fullName>
    </alternativeName>
</protein>
<dbReference type="InterPro" id="IPR017927">
    <property type="entry name" value="FAD-bd_FR_type"/>
</dbReference>
<feature type="binding site" evidence="9">
    <location>
        <begin position="97"/>
        <end position="106"/>
    </location>
    <ligand>
        <name>FMN</name>
        <dbReference type="ChEBI" id="CHEBI:58210"/>
    </ligand>
</feature>
<proteinExistence type="inferred from homology"/>
<dbReference type="Proteomes" id="UP000669133">
    <property type="component" value="Unassembled WGS sequence"/>
</dbReference>
<feature type="binding site" evidence="9">
    <location>
        <begin position="11"/>
        <end position="16"/>
    </location>
    <ligand>
        <name>FMN</name>
        <dbReference type="ChEBI" id="CHEBI:58210"/>
    </ligand>
</feature>
<reference evidence="12 13" key="1">
    <citation type="submission" date="2020-12" db="EMBL/GenBank/DDBJ databases">
        <title>Effect of drift, selection, and recombination on the evolution of hybrid genomes in Candida yeast pathogens.</title>
        <authorList>
            <person name="Mixao V."/>
            <person name="Ksiezopolska E."/>
            <person name="Saus E."/>
            <person name="Boekhout T."/>
            <person name="Gacser A."/>
            <person name="Gabaldon T."/>
        </authorList>
    </citation>
    <scope>NUCLEOTIDE SEQUENCE [LARGE SCALE GENOMIC DNA]</scope>
    <source>
        <strain evidence="12 13">BP57</strain>
    </source>
</reference>
<dbReference type="GO" id="GO:0050661">
    <property type="term" value="F:NADP binding"/>
    <property type="evidence" value="ECO:0007669"/>
    <property type="project" value="UniProtKB-UniRule"/>
</dbReference>
<sequence>MSDRIVILYGSETGNAEEYAKYLKLRLKSYNLKPTLSSLDAFPLKKLVTDTDHLIIICSTTGQGELPRNSKSFMKFICKKKLPVDLFQHVRLTTLGLGDSSYSKYNYAIKKIHARMMQLGCHELSPRCEADEMSPEGVDGFYLEWETQLLAALSKFFPMSTEPDLTTVPMPEYKVSFKLAADQLAQNSLLTKMYNSLQVGTVISNERITSADHFQDVRRIKITSRNLKYYPGDTISLYPCNFDSDVEAFLESQPQWLEVADKPLKVRNLVDGEQVITLRNLIKYHLDIMSIPRRSFFAILWHFCDATTEDGQREQEKLKEFGSFADPEELYNYANRPRRSILETLTEFKNNLTVPVSYILDLIPLIKPRMFSIASRPSETEVEVVAAIVEYRTIIRRIRRGLCTRWLKALQEGDEVHLSIDRSSFKITQSPIIMVAPGTGIAPMKSLVDEILHQNSLQELFLFFGCRHAEKDHLIKSFWEKSDNLHVYSCFSRDEDSEYKYVQDAIIANYTLIGDLLLNQDAKIFVCGSSGKMPREVKLTFVEAVKRYNSMSEEDAKRYILELEDNGRYKEDAW</sequence>
<dbReference type="PRINTS" id="PR00371">
    <property type="entry name" value="FPNCR"/>
</dbReference>
<evidence type="ECO:0000259" key="10">
    <source>
        <dbReference type="PROSITE" id="PS50902"/>
    </source>
</evidence>
<dbReference type="InterPro" id="IPR029039">
    <property type="entry name" value="Flavoprotein-like_sf"/>
</dbReference>
<dbReference type="InterPro" id="IPR028879">
    <property type="entry name" value="NDOR1"/>
</dbReference>
<dbReference type="SUPFAM" id="SSF52343">
    <property type="entry name" value="Ferredoxin reductase-like, C-terminal NADP-linked domain"/>
    <property type="match status" value="1"/>
</dbReference>
<dbReference type="PROSITE" id="PS51384">
    <property type="entry name" value="FAD_FR"/>
    <property type="match status" value="1"/>
</dbReference>
<evidence type="ECO:0000256" key="7">
    <source>
        <dbReference type="ARBA" id="ARBA00022857"/>
    </source>
</evidence>
<feature type="binding site" evidence="9">
    <location>
        <begin position="401"/>
        <end position="404"/>
    </location>
    <ligand>
        <name>FAD</name>
        <dbReference type="ChEBI" id="CHEBI:57692"/>
    </ligand>
</feature>
<dbReference type="EMBL" id="JAEOAQ010000007">
    <property type="protein sequence ID" value="KAG5417029.1"/>
    <property type="molecule type" value="Genomic_DNA"/>
</dbReference>
<dbReference type="Pfam" id="PF00667">
    <property type="entry name" value="FAD_binding_1"/>
    <property type="match status" value="1"/>
</dbReference>
<dbReference type="EC" id="1.18.1.-" evidence="9"/>
<comment type="caution">
    <text evidence="12">The sequence shown here is derived from an EMBL/GenBank/DDBJ whole genome shotgun (WGS) entry which is preliminary data.</text>
</comment>
<feature type="binding site" evidence="9">
    <location>
        <position position="338"/>
    </location>
    <ligand>
        <name>FAD</name>
        <dbReference type="ChEBI" id="CHEBI:57692"/>
    </ligand>
</feature>
<dbReference type="FunFam" id="3.40.50.80:FF:000030">
    <property type="entry name" value="NADPH-dependent diflavin oxidoreductase 1"/>
    <property type="match status" value="1"/>
</dbReference>
<comment type="function">
    <text evidence="9">NADPH-dependent reductase which is a central component of the cytosolic iron-sulfur (Fe-S) protein assembly (CIA) machinery. Transfers electrons from NADPH via its FAD and FMN prosthetic groups to the [2Fe-2S] cluster of DRE2, another key component of the CIA machinery. In turn, this reduced cluster provides electrons for assembly of cytosolic iron-sulfur cluster proteins. Positively controls H(2)O(2)-induced cell death.</text>
</comment>
<evidence type="ECO:0000256" key="8">
    <source>
        <dbReference type="ARBA" id="ARBA00023002"/>
    </source>
</evidence>
<evidence type="ECO:0000256" key="2">
    <source>
        <dbReference type="ARBA" id="ARBA00001974"/>
    </source>
</evidence>
<dbReference type="InterPro" id="IPR003097">
    <property type="entry name" value="CysJ-like_FAD-binding"/>
</dbReference>
<keyword evidence="4 9" id="KW-0285">Flavoprotein</keyword>
<evidence type="ECO:0000313" key="12">
    <source>
        <dbReference type="EMBL" id="KAG5417029.1"/>
    </source>
</evidence>
<dbReference type="InterPro" id="IPR001709">
    <property type="entry name" value="Flavoprot_Pyr_Nucl_cyt_Rdtase"/>
</dbReference>
<organism evidence="12 13">
    <name type="scientific">Candida metapsilosis</name>
    <dbReference type="NCBI Taxonomy" id="273372"/>
    <lineage>
        <taxon>Eukaryota</taxon>
        <taxon>Fungi</taxon>
        <taxon>Dikarya</taxon>
        <taxon>Ascomycota</taxon>
        <taxon>Saccharomycotina</taxon>
        <taxon>Pichiomycetes</taxon>
        <taxon>Debaryomycetaceae</taxon>
        <taxon>Candida/Lodderomyces clade</taxon>
        <taxon>Candida</taxon>
    </lineage>
</organism>
<dbReference type="Pfam" id="PF00175">
    <property type="entry name" value="NAD_binding_1"/>
    <property type="match status" value="1"/>
</dbReference>
<dbReference type="PANTHER" id="PTHR19384:SF10">
    <property type="entry name" value="NADPH-DEPENDENT DIFLAVIN OXIDOREDUCTASE 1"/>
    <property type="match status" value="1"/>
</dbReference>
<gene>
    <name evidence="9" type="primary">TAH18</name>
    <name evidence="12" type="ORF">I9W82_004662</name>
</gene>
<evidence type="ECO:0000256" key="1">
    <source>
        <dbReference type="ARBA" id="ARBA00001917"/>
    </source>
</evidence>
<comment type="similarity">
    <text evidence="9">In the C-terminal section; belongs to the flavoprotein pyridine nucleotide cytochrome reductase family.</text>
</comment>
<dbReference type="InterPro" id="IPR008254">
    <property type="entry name" value="Flavodoxin/NO_synth"/>
</dbReference>
<dbReference type="InterPro" id="IPR001433">
    <property type="entry name" value="OxRdtase_FAD/NAD-bd"/>
</dbReference>
<keyword evidence="6 9" id="KW-0274">FAD</keyword>
<comment type="similarity">
    <text evidence="9">Belongs to the NADPH-dependent diflavin oxidoreductase NDOR1 family.</text>
</comment>
<comment type="similarity">
    <text evidence="9">In the N-terminal section; belongs to the flavodoxin family.</text>
</comment>
<dbReference type="InterPro" id="IPR001094">
    <property type="entry name" value="Flavdoxin-like"/>
</dbReference>
<dbReference type="GO" id="GO:0160246">
    <property type="term" value="F:NADPH-iron-sulfur [2Fe-2S] protein oxidoreductase activity"/>
    <property type="evidence" value="ECO:0007669"/>
    <property type="project" value="InterPro"/>
</dbReference>
<keyword evidence="7 9" id="KW-0521">NADP</keyword>
<dbReference type="PRINTS" id="PR00369">
    <property type="entry name" value="FLAVODOXIN"/>
</dbReference>
<dbReference type="Gene3D" id="1.20.990.10">
    <property type="entry name" value="NADPH-cytochrome p450 Reductase, Chain A, domain 3"/>
    <property type="match status" value="1"/>
</dbReference>
<evidence type="ECO:0000259" key="11">
    <source>
        <dbReference type="PROSITE" id="PS51384"/>
    </source>
</evidence>
<dbReference type="InterPro" id="IPR023173">
    <property type="entry name" value="NADPH_Cyt_P450_Rdtase_alpha"/>
</dbReference>
<dbReference type="PROSITE" id="PS50902">
    <property type="entry name" value="FLAVODOXIN_LIKE"/>
    <property type="match status" value="1"/>
</dbReference>
<dbReference type="GO" id="GO:0016651">
    <property type="term" value="F:oxidoreductase activity, acting on NAD(P)H"/>
    <property type="evidence" value="ECO:0007669"/>
    <property type="project" value="UniProtKB-UniRule"/>
</dbReference>
<feature type="binding site" evidence="9">
    <location>
        <position position="132"/>
    </location>
    <ligand>
        <name>FMN</name>
        <dbReference type="ChEBI" id="CHEBI:58210"/>
    </ligand>
</feature>
<feature type="binding site" evidence="9">
    <location>
        <begin position="492"/>
        <end position="493"/>
    </location>
    <ligand>
        <name>NADP(+)</name>
        <dbReference type="ChEBI" id="CHEBI:58349"/>
    </ligand>
</feature>
<dbReference type="AlphaFoldDB" id="A0A8H7ZB55"/>
<dbReference type="GO" id="GO:0005829">
    <property type="term" value="C:cytosol"/>
    <property type="evidence" value="ECO:0007669"/>
    <property type="project" value="TreeGrafter"/>
</dbReference>
<dbReference type="GO" id="GO:0016226">
    <property type="term" value="P:iron-sulfur cluster assembly"/>
    <property type="evidence" value="ECO:0007669"/>
    <property type="project" value="UniProtKB-UniRule"/>
</dbReference>
<dbReference type="Gene3D" id="3.40.50.360">
    <property type="match status" value="1"/>
</dbReference>
<keyword evidence="3 9" id="KW-0963">Cytoplasm</keyword>
<name>A0A8H7ZB55_9ASCO</name>
<comment type="subunit">
    <text evidence="9">Interacts with DRE2; as part of the cytosolic iron-sulfur (Fe-S) protein assembly (CIA) machinery.</text>
</comment>
<feature type="binding site" evidence="9">
    <location>
        <position position="439"/>
    </location>
    <ligand>
        <name>NADP(+)</name>
        <dbReference type="ChEBI" id="CHEBI:58349"/>
    </ligand>
</feature>
<comment type="cofactor">
    <cofactor evidence="1 9">
        <name>FMN</name>
        <dbReference type="ChEBI" id="CHEBI:58210"/>
    </cofactor>
</comment>
<accession>A0A8H7ZB55</accession>